<reference evidence="6 7" key="1">
    <citation type="submission" date="2022-09" db="EMBL/GenBank/DDBJ databases">
        <authorList>
            <person name="Palmer J.M."/>
        </authorList>
    </citation>
    <scope>NUCLEOTIDE SEQUENCE [LARGE SCALE GENOMIC DNA]</scope>
    <source>
        <strain evidence="6 7">DSM 7382</strain>
    </source>
</reference>
<evidence type="ECO:0000313" key="6">
    <source>
        <dbReference type="EMBL" id="KAK7681453.1"/>
    </source>
</evidence>
<gene>
    <name evidence="6" type="ORF">QCA50_015545</name>
</gene>
<keyword evidence="2 4" id="KW-0863">Zinc-finger</keyword>
<dbReference type="InterPro" id="IPR002893">
    <property type="entry name" value="Znf_MYND"/>
</dbReference>
<dbReference type="AlphaFoldDB" id="A0AAW0FV76"/>
<evidence type="ECO:0000256" key="1">
    <source>
        <dbReference type="ARBA" id="ARBA00022723"/>
    </source>
</evidence>
<dbReference type="GO" id="GO:0008270">
    <property type="term" value="F:zinc ion binding"/>
    <property type="evidence" value="ECO:0007669"/>
    <property type="project" value="UniProtKB-KW"/>
</dbReference>
<organism evidence="6 7">
    <name type="scientific">Cerrena zonata</name>
    <dbReference type="NCBI Taxonomy" id="2478898"/>
    <lineage>
        <taxon>Eukaryota</taxon>
        <taxon>Fungi</taxon>
        <taxon>Dikarya</taxon>
        <taxon>Basidiomycota</taxon>
        <taxon>Agaricomycotina</taxon>
        <taxon>Agaricomycetes</taxon>
        <taxon>Polyporales</taxon>
        <taxon>Cerrenaceae</taxon>
        <taxon>Cerrena</taxon>
    </lineage>
</organism>
<dbReference type="Proteomes" id="UP001385951">
    <property type="component" value="Unassembled WGS sequence"/>
</dbReference>
<keyword evidence="7" id="KW-1185">Reference proteome</keyword>
<name>A0AAW0FV76_9APHY</name>
<dbReference type="SUPFAM" id="SSF144232">
    <property type="entry name" value="HIT/MYND zinc finger-like"/>
    <property type="match status" value="1"/>
</dbReference>
<accession>A0AAW0FV76</accession>
<keyword evidence="3" id="KW-0862">Zinc</keyword>
<protein>
    <recommendedName>
        <fullName evidence="5">MYND-type domain-containing protein</fullName>
    </recommendedName>
</protein>
<evidence type="ECO:0000256" key="2">
    <source>
        <dbReference type="ARBA" id="ARBA00022771"/>
    </source>
</evidence>
<dbReference type="Gene3D" id="6.10.140.2220">
    <property type="match status" value="1"/>
</dbReference>
<dbReference type="PROSITE" id="PS50865">
    <property type="entry name" value="ZF_MYND_2"/>
    <property type="match status" value="1"/>
</dbReference>
<dbReference type="Pfam" id="PF01753">
    <property type="entry name" value="zf-MYND"/>
    <property type="match status" value="1"/>
</dbReference>
<evidence type="ECO:0000256" key="4">
    <source>
        <dbReference type="PROSITE-ProRule" id="PRU00134"/>
    </source>
</evidence>
<keyword evidence="1" id="KW-0479">Metal-binding</keyword>
<evidence type="ECO:0000256" key="3">
    <source>
        <dbReference type="ARBA" id="ARBA00022833"/>
    </source>
</evidence>
<proteinExistence type="predicted"/>
<sequence>MSRRQGNAPSTDEEMVQFLLETAQTHPVVLEEMMKGNQLPLMRLLESKWPTTGKNPVGVDWLESRTARHEMAMCRSEKCHYSKAQGAKLFACSGCKMARYCSRECQAHDWPAHKIICRRNQQAKKDLQKAIAARSAITRSPPPITDANGLFNDLQSFKRRMAPAINVACINAFMENSPRPGFVHGIDERVFVLRVDSLPQNLIKPKQPAWMRFQFRSVSLELVDDIFAVGTQFREERNFVFEGDDPEQHGNLSCIILCPSFGCQFSYVSTLIRVQKRTRMDGFVAVVNDWKEMMATQVEKLTGNKRSPLKGSPIML</sequence>
<feature type="domain" description="MYND-type" evidence="5">
    <location>
        <begin position="79"/>
        <end position="117"/>
    </location>
</feature>
<dbReference type="EMBL" id="JASBNA010000041">
    <property type="protein sequence ID" value="KAK7681453.1"/>
    <property type="molecule type" value="Genomic_DNA"/>
</dbReference>
<evidence type="ECO:0000259" key="5">
    <source>
        <dbReference type="PROSITE" id="PS50865"/>
    </source>
</evidence>
<evidence type="ECO:0000313" key="7">
    <source>
        <dbReference type="Proteomes" id="UP001385951"/>
    </source>
</evidence>
<comment type="caution">
    <text evidence="6">The sequence shown here is derived from an EMBL/GenBank/DDBJ whole genome shotgun (WGS) entry which is preliminary data.</text>
</comment>